<reference evidence="1" key="2">
    <citation type="journal article" date="2023" name="BMC Genomics">
        <title>Pest status, molecular evolution, and epigenetic factors derived from the genome assembly of Frankliniella fusca, a thysanopteran phytovirus vector.</title>
        <authorList>
            <person name="Catto M.A."/>
            <person name="Labadie P.E."/>
            <person name="Jacobson A.L."/>
            <person name="Kennedy G.G."/>
            <person name="Srinivasan R."/>
            <person name="Hunt B.G."/>
        </authorList>
    </citation>
    <scope>NUCLEOTIDE SEQUENCE</scope>
    <source>
        <strain evidence="1">PL_HMW_Pooled</strain>
    </source>
</reference>
<evidence type="ECO:0000313" key="2">
    <source>
        <dbReference type="Proteomes" id="UP001219518"/>
    </source>
</evidence>
<sequence length="232" mass="26545">MPSTGPRRGPEDRVFSKLWCSSDASINAWQCRFSRVGDSCSAQPIPVGAVAPPGVSLRVFWESEMRQSSSHHLNGFVENYQKYSKSRVGGMVREVRAQLCCYLWLATLNLPSHLIYQISTYLIDESRLLRLGVEPRTFGFRTRDSTTELRSKVDHFAYLQAFDAKQSKNLRQQSGNLGNPKNLQRALLENESVLVDLSRNAVHNTFFKKLKDPLLPWEKVKKNHVEEYVLND</sequence>
<comment type="caution">
    <text evidence="1">The sequence shown here is derived from an EMBL/GenBank/DDBJ whole genome shotgun (WGS) entry which is preliminary data.</text>
</comment>
<accession>A0AAE1LF03</accession>
<gene>
    <name evidence="1" type="ORF">KUF71_026042</name>
</gene>
<name>A0AAE1LF03_9NEOP</name>
<evidence type="ECO:0000313" key="1">
    <source>
        <dbReference type="EMBL" id="KAK3917030.1"/>
    </source>
</evidence>
<dbReference type="EMBL" id="JAHWGI010000660">
    <property type="protein sequence ID" value="KAK3917030.1"/>
    <property type="molecule type" value="Genomic_DNA"/>
</dbReference>
<dbReference type="AlphaFoldDB" id="A0AAE1LF03"/>
<reference evidence="1" key="1">
    <citation type="submission" date="2021-07" db="EMBL/GenBank/DDBJ databases">
        <authorList>
            <person name="Catto M.A."/>
            <person name="Jacobson A."/>
            <person name="Kennedy G."/>
            <person name="Labadie P."/>
            <person name="Hunt B.G."/>
            <person name="Srinivasan R."/>
        </authorList>
    </citation>
    <scope>NUCLEOTIDE SEQUENCE</scope>
    <source>
        <strain evidence="1">PL_HMW_Pooled</strain>
        <tissue evidence="1">Head</tissue>
    </source>
</reference>
<protein>
    <submittedName>
        <fullName evidence="1">Maintenance of telomere capping protein 6</fullName>
    </submittedName>
</protein>
<dbReference type="Proteomes" id="UP001219518">
    <property type="component" value="Unassembled WGS sequence"/>
</dbReference>
<proteinExistence type="predicted"/>
<keyword evidence="2" id="KW-1185">Reference proteome</keyword>
<organism evidence="1 2">
    <name type="scientific">Frankliniella fusca</name>
    <dbReference type="NCBI Taxonomy" id="407009"/>
    <lineage>
        <taxon>Eukaryota</taxon>
        <taxon>Metazoa</taxon>
        <taxon>Ecdysozoa</taxon>
        <taxon>Arthropoda</taxon>
        <taxon>Hexapoda</taxon>
        <taxon>Insecta</taxon>
        <taxon>Pterygota</taxon>
        <taxon>Neoptera</taxon>
        <taxon>Paraneoptera</taxon>
        <taxon>Thysanoptera</taxon>
        <taxon>Terebrantia</taxon>
        <taxon>Thripoidea</taxon>
        <taxon>Thripidae</taxon>
        <taxon>Frankliniella</taxon>
    </lineage>
</organism>